<feature type="region of interest" description="Disordered" evidence="8">
    <location>
        <begin position="793"/>
        <end position="846"/>
    </location>
</feature>
<feature type="region of interest" description="Disordered" evidence="8">
    <location>
        <begin position="859"/>
        <end position="988"/>
    </location>
</feature>
<dbReference type="InterPro" id="IPR020940">
    <property type="entry name" value="Thymidylate_synthase_AS"/>
</dbReference>
<sequence>MATHMPRLVIIRHGATEWSKSWNHTGRTDLPLLPEGELEAKMFGTRLVGFSPDDVVRLQNVGRILRSPRQRCAHTLDFVLGSEEERKRMGLPDVEVCDDVREWDYGGKQARTHLETKEIRASSRPDWEIFHHGTPDHPSDPALPGESVQHISDRADAVVEQIKQFHQQEKKDFVVFTHGHFSIVLIARFLGLPVKLARSFLMSTTGAAVLSYHHRSFEEPVLIGFFSPNMHPSPSCGVDFSQRSEEYQYLELVANVIRFGEVRQDRTGTGTKALFGPRHPLKFSLRDNTLPLLTTKRVFYRGVLEELLWFIAGCTDSKWLSDRNVHIWDGNGSADFLQKRGLGHRREGDLGPVYGFQWRHFGAKYVDADTNYQGQGVDQLAQVIHQIKTNPTDRRILLSAWNPADLDKMALPPCHILCQFFVSLPTEAEKAQGVKPRLSCQMYQRSCDLGLGVPFNIASYALLTHFIAAVTGCTAEELTLLMGDAHVYLDHVEPLREQLLREPRAFPTIRWRRAVENIDDIRADDIELLNYAPHGKLEMRMSVIALVSWKMGLPERYSLSTPAQQPVNMPASPHPKTLMAIRVIFTMLVCLMALSCAIMTAIIINYYLSHRPMLFPPLSSMIFILFMGIFTSILYFGYYLFLPSLSSIRRGGLIALMFTMKIEILFQFAMSSIWISGALAYAADYRGHENCIWDGYYHWPKPADWGHLCDMVNWVVGMAYATFGIQVAFFAFDLFMLTYMFMFVDQDSISEPFYEWGTRAWEYRHGSATPIASMSKPMQYRAKSAAPDAYRESHMYDPHSESRSYESRSDSSKTMGHDRQSRRGVAYSDPSYTDSLSSEEGSTLESSSQYYGGAYARHTNNSRRAGLPKAPTPAGSGGTSSGAPSWVAPTITSEGGSTRRAPSSLRNAPHRVRVASAPTSLGARGRRGASYAASDAGLHTIDDLEDEASAEETAPARQNASQNKKTSEPQVRRRLSLDEESVWHLREE</sequence>
<reference evidence="11" key="1">
    <citation type="submission" date="2023-03" db="EMBL/GenBank/DDBJ databases">
        <title>Mating type loci evolution in Malassezia.</title>
        <authorList>
            <person name="Coelho M.A."/>
        </authorList>
    </citation>
    <scope>NUCLEOTIDE SEQUENCE</scope>
    <source>
        <strain evidence="11">CBS 12830</strain>
    </source>
</reference>
<evidence type="ECO:0000313" key="11">
    <source>
        <dbReference type="EMBL" id="WFD23613.1"/>
    </source>
</evidence>
<proteinExistence type="inferred from homology"/>
<feature type="transmembrane region" description="Helical" evidence="9">
    <location>
        <begin position="583"/>
        <end position="608"/>
    </location>
</feature>
<keyword evidence="9" id="KW-1133">Transmembrane helix</keyword>
<dbReference type="EMBL" id="CP119903">
    <property type="protein sequence ID" value="WFD23613.1"/>
    <property type="molecule type" value="Genomic_DNA"/>
</dbReference>
<dbReference type="Pfam" id="PF00300">
    <property type="entry name" value="His_Phos_1"/>
    <property type="match status" value="1"/>
</dbReference>
<dbReference type="GO" id="GO:0005739">
    <property type="term" value="C:mitochondrion"/>
    <property type="evidence" value="ECO:0007669"/>
    <property type="project" value="TreeGrafter"/>
</dbReference>
<evidence type="ECO:0000256" key="4">
    <source>
        <dbReference type="ARBA" id="ARBA00022679"/>
    </source>
</evidence>
<feature type="compositionally biased region" description="Polar residues" evidence="8">
    <location>
        <begin position="890"/>
        <end position="906"/>
    </location>
</feature>
<gene>
    <name evidence="11" type="primary">TMP1</name>
    <name evidence="11" type="ORF">MEQU1_002307</name>
</gene>
<keyword evidence="4 11" id="KW-0808">Transferase</keyword>
<dbReference type="Gene3D" id="3.40.50.1240">
    <property type="entry name" value="Phosphoglycerate mutase-like"/>
    <property type="match status" value="1"/>
</dbReference>
<feature type="transmembrane region" description="Helical" evidence="9">
    <location>
        <begin position="653"/>
        <end position="675"/>
    </location>
</feature>
<evidence type="ECO:0000256" key="5">
    <source>
        <dbReference type="ARBA" id="ARBA00022727"/>
    </source>
</evidence>
<evidence type="ECO:0000256" key="9">
    <source>
        <dbReference type="SAM" id="Phobius"/>
    </source>
</evidence>
<dbReference type="GO" id="GO:0032259">
    <property type="term" value="P:methylation"/>
    <property type="evidence" value="ECO:0007669"/>
    <property type="project" value="UniProtKB-KW"/>
</dbReference>
<accession>A0AAF0EFR2</accession>
<feature type="compositionally biased region" description="Basic and acidic residues" evidence="8">
    <location>
        <begin position="965"/>
        <end position="988"/>
    </location>
</feature>
<dbReference type="AlphaFoldDB" id="A0AAF0EFR2"/>
<keyword evidence="9" id="KW-0812">Transmembrane</keyword>
<evidence type="ECO:0000256" key="2">
    <source>
        <dbReference type="ARBA" id="ARBA00011947"/>
    </source>
</evidence>
<feature type="transmembrane region" description="Helical" evidence="9">
    <location>
        <begin position="711"/>
        <end position="732"/>
    </location>
</feature>
<organism evidence="11 12">
    <name type="scientific">Malassezia equina</name>
    <dbReference type="NCBI Taxonomy" id="1381935"/>
    <lineage>
        <taxon>Eukaryota</taxon>
        <taxon>Fungi</taxon>
        <taxon>Dikarya</taxon>
        <taxon>Basidiomycota</taxon>
        <taxon>Ustilaginomycotina</taxon>
        <taxon>Malasseziomycetes</taxon>
        <taxon>Malasseziales</taxon>
        <taxon>Malasseziaceae</taxon>
        <taxon>Malassezia</taxon>
    </lineage>
</organism>
<evidence type="ECO:0000256" key="7">
    <source>
        <dbReference type="PROSITE-ProRule" id="PRU10016"/>
    </source>
</evidence>
<feature type="compositionally biased region" description="Low complexity" evidence="8">
    <location>
        <begin position="835"/>
        <end position="846"/>
    </location>
</feature>
<keyword evidence="5" id="KW-0545">Nucleotide biosynthesis</keyword>
<feature type="domain" description="Thymidylate synthase/dCMP hydroxymethylase" evidence="10">
    <location>
        <begin position="248"/>
        <end position="543"/>
    </location>
</feature>
<dbReference type="PRINTS" id="PR00108">
    <property type="entry name" value="THYMDSNTHASE"/>
</dbReference>
<evidence type="ECO:0000256" key="8">
    <source>
        <dbReference type="SAM" id="MobiDB-lite"/>
    </source>
</evidence>
<dbReference type="InterPro" id="IPR023451">
    <property type="entry name" value="Thymidate_synth/dCMP_Mease_dom"/>
</dbReference>
<feature type="transmembrane region" description="Helical" evidence="9">
    <location>
        <begin position="620"/>
        <end position="641"/>
    </location>
</feature>
<dbReference type="Pfam" id="PF00303">
    <property type="entry name" value="Thymidylat_synt"/>
    <property type="match status" value="1"/>
</dbReference>
<dbReference type="InterPro" id="IPR029033">
    <property type="entry name" value="His_PPase_superfam"/>
</dbReference>
<keyword evidence="12" id="KW-1185">Reference proteome</keyword>
<protein>
    <recommendedName>
        <fullName evidence="2">thymidylate synthase</fullName>
        <ecNumber evidence="2">2.1.1.45</ecNumber>
    </recommendedName>
</protein>
<dbReference type="GO" id="GO:0006231">
    <property type="term" value="P:dTMP biosynthetic process"/>
    <property type="evidence" value="ECO:0007669"/>
    <property type="project" value="InterPro"/>
</dbReference>
<comment type="pathway">
    <text evidence="1">Pyrimidine metabolism; dTTP biosynthesis.</text>
</comment>
<dbReference type="FunFam" id="3.30.572.10:FF:000013">
    <property type="entry name" value="Thymidylate synthase"/>
    <property type="match status" value="1"/>
</dbReference>
<dbReference type="SUPFAM" id="SSF55831">
    <property type="entry name" value="Thymidylate synthase/dCMP hydroxymethylase"/>
    <property type="match status" value="1"/>
</dbReference>
<dbReference type="PANTHER" id="PTHR11548:SF2">
    <property type="entry name" value="THYMIDYLATE SYNTHASE"/>
    <property type="match status" value="1"/>
</dbReference>
<dbReference type="HAMAP" id="MF_00008">
    <property type="entry name" value="Thymidy_synth_bact"/>
    <property type="match status" value="1"/>
</dbReference>
<dbReference type="CDD" id="cd07067">
    <property type="entry name" value="HP_PGM_like"/>
    <property type="match status" value="1"/>
</dbReference>
<evidence type="ECO:0000256" key="1">
    <source>
        <dbReference type="ARBA" id="ARBA00004992"/>
    </source>
</evidence>
<evidence type="ECO:0000259" key="10">
    <source>
        <dbReference type="Pfam" id="PF00303"/>
    </source>
</evidence>
<dbReference type="SMART" id="SM00855">
    <property type="entry name" value="PGAM"/>
    <property type="match status" value="1"/>
</dbReference>
<keyword evidence="9" id="KW-0472">Membrane</keyword>
<dbReference type="GO" id="GO:0005829">
    <property type="term" value="C:cytosol"/>
    <property type="evidence" value="ECO:0007669"/>
    <property type="project" value="TreeGrafter"/>
</dbReference>
<dbReference type="GO" id="GO:0004799">
    <property type="term" value="F:thymidylate synthase activity"/>
    <property type="evidence" value="ECO:0007669"/>
    <property type="project" value="UniProtKB-EC"/>
</dbReference>
<name>A0AAF0EFR2_9BASI</name>
<evidence type="ECO:0000256" key="3">
    <source>
        <dbReference type="ARBA" id="ARBA00022603"/>
    </source>
</evidence>
<dbReference type="InterPro" id="IPR013078">
    <property type="entry name" value="His_Pase_superF_clade-1"/>
</dbReference>
<dbReference type="CDD" id="cd00351">
    <property type="entry name" value="TS_Pyrimidine_HMase"/>
    <property type="match status" value="1"/>
</dbReference>
<dbReference type="InterPro" id="IPR045097">
    <property type="entry name" value="Thymidate_synth/dCMP_Mease"/>
</dbReference>
<feature type="compositionally biased region" description="Basic and acidic residues" evidence="8">
    <location>
        <begin position="793"/>
        <end position="821"/>
    </location>
</feature>
<dbReference type="PROSITE" id="PS00091">
    <property type="entry name" value="THYMIDYLATE_SYNTHASE"/>
    <property type="match status" value="1"/>
</dbReference>
<feature type="compositionally biased region" description="Low complexity" evidence="8">
    <location>
        <begin position="920"/>
        <end position="937"/>
    </location>
</feature>
<keyword evidence="3 11" id="KW-0489">Methyltransferase</keyword>
<dbReference type="EC" id="2.1.1.45" evidence="2"/>
<evidence type="ECO:0000313" key="12">
    <source>
        <dbReference type="Proteomes" id="UP001214415"/>
    </source>
</evidence>
<dbReference type="Proteomes" id="UP001214415">
    <property type="component" value="Chromosome 4"/>
</dbReference>
<dbReference type="InterPro" id="IPR000398">
    <property type="entry name" value="Thymidylate_synthase"/>
</dbReference>
<dbReference type="NCBIfam" id="TIGR03284">
    <property type="entry name" value="thym_sym"/>
    <property type="match status" value="1"/>
</dbReference>
<dbReference type="Gene3D" id="3.30.572.10">
    <property type="entry name" value="Thymidylate synthase/dCMP hydroxymethylase domain"/>
    <property type="match status" value="1"/>
</dbReference>
<dbReference type="InterPro" id="IPR036926">
    <property type="entry name" value="Thymidate_synth/dCMP_Mease_sf"/>
</dbReference>
<evidence type="ECO:0000256" key="6">
    <source>
        <dbReference type="ARBA" id="ARBA00047344"/>
    </source>
</evidence>
<dbReference type="PANTHER" id="PTHR11548">
    <property type="entry name" value="THYMIDYLATE SYNTHASE 1"/>
    <property type="match status" value="1"/>
</dbReference>
<comment type="catalytic activity">
    <reaction evidence="6">
        <text>dUMP + (6R)-5,10-methylene-5,6,7,8-tetrahydrofolate = 7,8-dihydrofolate + dTMP</text>
        <dbReference type="Rhea" id="RHEA:12104"/>
        <dbReference type="ChEBI" id="CHEBI:15636"/>
        <dbReference type="ChEBI" id="CHEBI:57451"/>
        <dbReference type="ChEBI" id="CHEBI:63528"/>
        <dbReference type="ChEBI" id="CHEBI:246422"/>
        <dbReference type="EC" id="2.1.1.45"/>
    </reaction>
</comment>
<dbReference type="SUPFAM" id="SSF53254">
    <property type="entry name" value="Phosphoglycerate mutase-like"/>
    <property type="match status" value="1"/>
</dbReference>
<feature type="active site" evidence="7">
    <location>
        <position position="414"/>
    </location>
</feature>